<evidence type="ECO:0000313" key="2">
    <source>
        <dbReference type="Proteomes" id="UP001190700"/>
    </source>
</evidence>
<comment type="caution">
    <text evidence="1">The sequence shown here is derived from an EMBL/GenBank/DDBJ whole genome shotgun (WGS) entry which is preliminary data.</text>
</comment>
<accession>A0AAE0ES72</accession>
<name>A0AAE0ES72_9CHLO</name>
<gene>
    <name evidence="1" type="ORF">CYMTET_52985</name>
</gene>
<sequence length="179" mass="19752">MDTISAPYPTFLAHYVLSGCPCISTIQADNVWIALRTAHRVIQVLRDQKPFAVVRSYSSDELVGVSIFHRPPATNQEGDGVLRLIVSTRSGRIWSCPLRPTRSEDATPASADVRYWRVAVNGDGRRVEVGCGMRLSLWCHSGGHCILRARCIRLPLVQGEAEGGEVHVLRFPLIFVGST</sequence>
<dbReference type="EMBL" id="LGRX02034776">
    <property type="protein sequence ID" value="KAK3236905.1"/>
    <property type="molecule type" value="Genomic_DNA"/>
</dbReference>
<proteinExistence type="predicted"/>
<evidence type="ECO:0000313" key="1">
    <source>
        <dbReference type="EMBL" id="KAK3236905.1"/>
    </source>
</evidence>
<organism evidence="1 2">
    <name type="scientific">Cymbomonas tetramitiformis</name>
    <dbReference type="NCBI Taxonomy" id="36881"/>
    <lineage>
        <taxon>Eukaryota</taxon>
        <taxon>Viridiplantae</taxon>
        <taxon>Chlorophyta</taxon>
        <taxon>Pyramimonadophyceae</taxon>
        <taxon>Pyramimonadales</taxon>
        <taxon>Pyramimonadaceae</taxon>
        <taxon>Cymbomonas</taxon>
    </lineage>
</organism>
<keyword evidence="2" id="KW-1185">Reference proteome</keyword>
<reference evidence="1 2" key="1">
    <citation type="journal article" date="2015" name="Genome Biol. Evol.">
        <title>Comparative Genomics of a Bacterivorous Green Alga Reveals Evolutionary Causalities and Consequences of Phago-Mixotrophic Mode of Nutrition.</title>
        <authorList>
            <person name="Burns J.A."/>
            <person name="Paasch A."/>
            <person name="Narechania A."/>
            <person name="Kim E."/>
        </authorList>
    </citation>
    <scope>NUCLEOTIDE SEQUENCE [LARGE SCALE GENOMIC DNA]</scope>
    <source>
        <strain evidence="1 2">PLY_AMNH</strain>
    </source>
</reference>
<protein>
    <submittedName>
        <fullName evidence="1">Uncharacterized protein</fullName>
    </submittedName>
</protein>
<dbReference type="Proteomes" id="UP001190700">
    <property type="component" value="Unassembled WGS sequence"/>
</dbReference>
<dbReference type="AlphaFoldDB" id="A0AAE0ES72"/>